<dbReference type="EMBL" id="CM008052">
    <property type="protein sequence ID" value="PVH34894.1"/>
    <property type="molecule type" value="Genomic_DNA"/>
</dbReference>
<evidence type="ECO:0000256" key="1">
    <source>
        <dbReference type="SAM" id="MobiDB-lite"/>
    </source>
</evidence>
<feature type="region of interest" description="Disordered" evidence="1">
    <location>
        <begin position="1"/>
        <end position="35"/>
    </location>
</feature>
<feature type="compositionally biased region" description="Basic and acidic residues" evidence="1">
    <location>
        <begin position="69"/>
        <end position="78"/>
    </location>
</feature>
<organism evidence="2">
    <name type="scientific">Panicum hallii</name>
    <dbReference type="NCBI Taxonomy" id="206008"/>
    <lineage>
        <taxon>Eukaryota</taxon>
        <taxon>Viridiplantae</taxon>
        <taxon>Streptophyta</taxon>
        <taxon>Embryophyta</taxon>
        <taxon>Tracheophyta</taxon>
        <taxon>Spermatophyta</taxon>
        <taxon>Magnoliopsida</taxon>
        <taxon>Liliopsida</taxon>
        <taxon>Poales</taxon>
        <taxon>Poaceae</taxon>
        <taxon>PACMAD clade</taxon>
        <taxon>Panicoideae</taxon>
        <taxon>Panicodae</taxon>
        <taxon>Paniceae</taxon>
        <taxon>Panicinae</taxon>
        <taxon>Panicum</taxon>
        <taxon>Panicum sect. Panicum</taxon>
    </lineage>
</organism>
<feature type="compositionally biased region" description="Polar residues" evidence="1">
    <location>
        <begin position="1"/>
        <end position="23"/>
    </location>
</feature>
<dbReference type="Gramene" id="PVH34894">
    <property type="protein sequence ID" value="PVH34894"/>
    <property type="gene ID" value="PAHAL_7G057200"/>
</dbReference>
<name>A0A2T8IB35_9POAL</name>
<sequence length="140" mass="15233">MVNTRRTGSGSDQQEQNNQSTGQPLPMPPPLTPEQFFQLQMQMMATLNNTVQSLQQIHAQPPPPPPPQPRDRRADFLRGHPPTFSHATDPLQADDWLHSQGSCEAPLLTGGSPTQLGIVRLSRGTSSVSVSGTITFLRAS</sequence>
<dbReference type="Proteomes" id="UP000243499">
    <property type="component" value="Chromosome 7"/>
</dbReference>
<proteinExistence type="predicted"/>
<dbReference type="AlphaFoldDB" id="A0A2T8IB35"/>
<reference evidence="2" key="1">
    <citation type="submission" date="2018-04" db="EMBL/GenBank/DDBJ databases">
        <title>WGS assembly of Panicum hallii.</title>
        <authorList>
            <person name="Lovell J."/>
            <person name="Jenkins J."/>
            <person name="Lowry D."/>
            <person name="Mamidi S."/>
            <person name="Sreedasyam A."/>
            <person name="Weng X."/>
            <person name="Barry K."/>
            <person name="Bonette J."/>
            <person name="Campitelli B."/>
            <person name="Daum C."/>
            <person name="Gordon S."/>
            <person name="Gould B."/>
            <person name="Lipzen A."/>
            <person name="Macqueen A."/>
            <person name="Palacio-Mejia J."/>
            <person name="Plott C."/>
            <person name="Shakirov E."/>
            <person name="Shu S."/>
            <person name="Yoshinaga Y."/>
            <person name="Zane M."/>
            <person name="Rokhsar D."/>
            <person name="Grimwood J."/>
            <person name="Schmutz J."/>
            <person name="Juenger T."/>
        </authorList>
    </citation>
    <scope>NUCLEOTIDE SEQUENCE [LARGE SCALE GENOMIC DNA]</scope>
    <source>
        <strain evidence="2">FIL2</strain>
    </source>
</reference>
<gene>
    <name evidence="2" type="ORF">PAHAL_7G057200</name>
</gene>
<evidence type="ECO:0000313" key="2">
    <source>
        <dbReference type="EMBL" id="PVH34894.1"/>
    </source>
</evidence>
<accession>A0A2T8IB35</accession>
<feature type="compositionally biased region" description="Polar residues" evidence="1">
    <location>
        <begin position="48"/>
        <end position="58"/>
    </location>
</feature>
<feature type="region of interest" description="Disordered" evidence="1">
    <location>
        <begin position="48"/>
        <end position="93"/>
    </location>
</feature>
<protein>
    <submittedName>
        <fullName evidence="2">Uncharacterized protein</fullName>
    </submittedName>
</protein>